<evidence type="ECO:0000313" key="3">
    <source>
        <dbReference type="EMBL" id="RFC67341.1"/>
    </source>
</evidence>
<name>A0A371XDN9_9HYPH</name>
<feature type="transmembrane region" description="Helical" evidence="1">
    <location>
        <begin position="131"/>
        <end position="148"/>
    </location>
</feature>
<evidence type="ECO:0000313" key="4">
    <source>
        <dbReference type="Proteomes" id="UP000262379"/>
    </source>
</evidence>
<dbReference type="RefSeq" id="WP_116624215.1">
    <property type="nucleotide sequence ID" value="NZ_QURN01000008.1"/>
</dbReference>
<dbReference type="Proteomes" id="UP000262379">
    <property type="component" value="Unassembled WGS sequence"/>
</dbReference>
<feature type="transmembrane region" description="Helical" evidence="1">
    <location>
        <begin position="105"/>
        <end position="125"/>
    </location>
</feature>
<reference evidence="4" key="1">
    <citation type="submission" date="2018-08" db="EMBL/GenBank/DDBJ databases">
        <authorList>
            <person name="Im W.T."/>
        </authorList>
    </citation>
    <scope>NUCLEOTIDE SEQUENCE [LARGE SCALE GENOMIC DNA]</scope>
    <source>
        <strain evidence="4">LA-28</strain>
    </source>
</reference>
<accession>A0A371XDN9</accession>
<feature type="transmembrane region" description="Helical" evidence="1">
    <location>
        <begin position="259"/>
        <end position="277"/>
    </location>
</feature>
<feature type="transmembrane region" description="Helical" evidence="1">
    <location>
        <begin position="180"/>
        <end position="196"/>
    </location>
</feature>
<feature type="transmembrane region" description="Helical" evidence="1">
    <location>
        <begin position="73"/>
        <end position="93"/>
    </location>
</feature>
<organism evidence="3 4">
    <name type="scientific">Mesorhizobium denitrificans</name>
    <dbReference type="NCBI Taxonomy" id="2294114"/>
    <lineage>
        <taxon>Bacteria</taxon>
        <taxon>Pseudomonadati</taxon>
        <taxon>Pseudomonadota</taxon>
        <taxon>Alphaproteobacteria</taxon>
        <taxon>Hyphomicrobiales</taxon>
        <taxon>Phyllobacteriaceae</taxon>
        <taxon>Mesorhizobium</taxon>
    </lineage>
</organism>
<comment type="caution">
    <text evidence="3">The sequence shown here is derived from an EMBL/GenBank/DDBJ whole genome shotgun (WGS) entry which is preliminary data.</text>
</comment>
<feature type="transmembrane region" description="Helical" evidence="1">
    <location>
        <begin position="307"/>
        <end position="328"/>
    </location>
</feature>
<keyword evidence="1" id="KW-0472">Membrane</keyword>
<feature type="transmembrane region" description="Helical" evidence="1">
    <location>
        <begin position="334"/>
        <end position="352"/>
    </location>
</feature>
<evidence type="ECO:0000259" key="2">
    <source>
        <dbReference type="Pfam" id="PF09925"/>
    </source>
</evidence>
<feature type="transmembrane region" description="Helical" evidence="1">
    <location>
        <begin position="225"/>
        <end position="247"/>
    </location>
</feature>
<keyword evidence="1" id="KW-1133">Transmembrane helix</keyword>
<dbReference type="AlphaFoldDB" id="A0A371XDN9"/>
<proteinExistence type="predicted"/>
<feature type="domain" description="DUF2157" evidence="2">
    <location>
        <begin position="13"/>
        <end position="153"/>
    </location>
</feature>
<dbReference type="EMBL" id="QURN01000008">
    <property type="protein sequence ID" value="RFC67341.1"/>
    <property type="molecule type" value="Genomic_DNA"/>
</dbReference>
<protein>
    <submittedName>
        <fullName evidence="3">DUF2157 domain-containing protein</fullName>
    </submittedName>
</protein>
<dbReference type="Pfam" id="PF09925">
    <property type="entry name" value="DUF2157"/>
    <property type="match status" value="1"/>
</dbReference>
<evidence type="ECO:0000256" key="1">
    <source>
        <dbReference type="SAM" id="Phobius"/>
    </source>
</evidence>
<keyword evidence="4" id="KW-1185">Reference proteome</keyword>
<dbReference type="InterPro" id="IPR018677">
    <property type="entry name" value="DUF2157"/>
</dbReference>
<sequence length="365" mass="39205">MATYAGKLSHDIDRWAERGLIDAATAAALRRDVEQTSRSAISLGAVLSVMAAVLVCAAILILIAANIDEIPRIVRVLGLFAIIAVSYLGGAALKARERTSFGEALYLIGLAAFGASIALIGQMYHMSGDEAQAIMIWCLGGILAAVLLKSPILTNASVLIACAWLLIAFDWGRIDHGPSYIFLVLMAVIWAISYWTESRVARHMVILAVLFYAFLYALSDDAVTVGVILIALSIGVFAAAYLAPDAVERFAQLGGPQPIHPLICFLLGVGLLQAQFADDFGPMLMLSLIAFAGIVTALVLRGRESRLMRWVAYLAFILELTLLYFMTIGSMVDTGALFLFSGFALAAVAFVISRIERRIVQGQGT</sequence>
<feature type="transmembrane region" description="Helical" evidence="1">
    <location>
        <begin position="283"/>
        <end position="300"/>
    </location>
</feature>
<feature type="transmembrane region" description="Helical" evidence="1">
    <location>
        <begin position="203"/>
        <end position="219"/>
    </location>
</feature>
<feature type="transmembrane region" description="Helical" evidence="1">
    <location>
        <begin position="40"/>
        <end position="67"/>
    </location>
</feature>
<gene>
    <name evidence="3" type="ORF">DY251_12410</name>
</gene>
<feature type="transmembrane region" description="Helical" evidence="1">
    <location>
        <begin position="155"/>
        <end position="174"/>
    </location>
</feature>
<keyword evidence="1" id="KW-0812">Transmembrane</keyword>